<gene>
    <name evidence="2" type="primary">FCS1_4</name>
    <name evidence="2" type="ORF">LMG3415_04967</name>
</gene>
<evidence type="ECO:0000259" key="1">
    <source>
        <dbReference type="SMART" id="SM00881"/>
    </source>
</evidence>
<organism evidence="2 3">
    <name type="scientific">Achromobacter mucicolens</name>
    <dbReference type="NCBI Taxonomy" id="1389922"/>
    <lineage>
        <taxon>Bacteria</taxon>
        <taxon>Pseudomonadati</taxon>
        <taxon>Pseudomonadota</taxon>
        <taxon>Betaproteobacteria</taxon>
        <taxon>Burkholderiales</taxon>
        <taxon>Alcaligenaceae</taxon>
        <taxon>Achromobacter</taxon>
    </lineage>
</organism>
<sequence length="707" mass="74831">MSETVHQLSAALDPGSIAIIGASSDPNRIGGIALDHLARLGFKGQVYPVNPKYPELAGFRCYADVESLPAAPDVAVLALAAEDVLPMLERCHARRIGAAVVYAAGFAEVGGAGVQRQNELVEFCRRTGMQVIGPNCMGLANLQTRAITSFVPTFRAFPPDEQTGTLSLVTQSGSMCADLYVMGWMMNMRFRHFINTGNEACVDYADYLDYLASDTATKAIAGYVEGLRDGPKFIAAATRLRQANKPLILLKAGESERGSQVTESHTAALAGNRAIYRAAFSQLGVMQARHTVHLTDLAYLSRFLEGKRVGRKVMVASISGAMGALTADLLSAEGLELPVLPQAGQDRLLDIVPGIAMVCNPVDMTGQLFSKPRLATEILQTLLDSDLADVLLVFATGSLFERIAPELIEVATGSSCLVVMIATSGQPETHQRLEQAGIAVFPDAARACEALGSVVRRAGNAERAEYWHELRQAAMAAPRPAAPPPARGDEYEVKQWLAQFGVPVGAAEVAASPEQAEAIARRMGGLSAMKILSPDVAHKTEVGGVRLNIRPEDAQAAARGIEEAARAAAPQAELRGLLVQPMESGVGELIVGVTRDPVFGLAMTVGLGGIMTEIFQDVAHRLLPVDETIALDMLQELRGAALLQGFRGRPKADVQAAARAIAAVSRAALACGPGLTDIEINPLLIKAEGQGAVALDALLLTTEKTAK</sequence>
<dbReference type="Gene3D" id="3.30.1490.20">
    <property type="entry name" value="ATP-grasp fold, A domain"/>
    <property type="match status" value="1"/>
</dbReference>
<dbReference type="Pfam" id="PF13380">
    <property type="entry name" value="CoA_binding_2"/>
    <property type="match status" value="1"/>
</dbReference>
<proteinExistence type="predicted"/>
<dbReference type="SUPFAM" id="SSF52210">
    <property type="entry name" value="Succinyl-CoA synthetase domains"/>
    <property type="match status" value="2"/>
</dbReference>
<dbReference type="SUPFAM" id="SSF51735">
    <property type="entry name" value="NAD(P)-binding Rossmann-fold domains"/>
    <property type="match status" value="1"/>
</dbReference>
<dbReference type="Gene3D" id="3.40.50.261">
    <property type="entry name" value="Succinyl-CoA synthetase domains"/>
    <property type="match status" value="2"/>
</dbReference>
<dbReference type="InterPro" id="IPR003781">
    <property type="entry name" value="CoA-bd"/>
</dbReference>
<evidence type="ECO:0000313" key="2">
    <source>
        <dbReference type="EMBL" id="CAB3910958.1"/>
    </source>
</evidence>
<dbReference type="Proteomes" id="UP000507140">
    <property type="component" value="Unassembled WGS sequence"/>
</dbReference>
<dbReference type="PANTHER" id="PTHR42793:SF4">
    <property type="entry name" value="BLL6376 PROTEIN"/>
    <property type="match status" value="1"/>
</dbReference>
<protein>
    <submittedName>
        <fullName evidence="2">Trans-feruloyl-CoA synthase FCS1</fullName>
        <ecNumber evidence="2">6.2.1.34</ecNumber>
    </submittedName>
</protein>
<dbReference type="InterPro" id="IPR016102">
    <property type="entry name" value="Succinyl-CoA_synth-like"/>
</dbReference>
<dbReference type="PANTHER" id="PTHR42793">
    <property type="entry name" value="COA BINDING DOMAIN CONTAINING PROTEIN"/>
    <property type="match status" value="1"/>
</dbReference>
<dbReference type="GO" id="GO:0050563">
    <property type="term" value="F:trans-feruloyl-CoA synthase activity"/>
    <property type="evidence" value="ECO:0007669"/>
    <property type="project" value="UniProtKB-EC"/>
</dbReference>
<feature type="domain" description="CoA-binding" evidence="1">
    <location>
        <begin position="11"/>
        <end position="106"/>
    </location>
</feature>
<dbReference type="InterPro" id="IPR036291">
    <property type="entry name" value="NAD(P)-bd_dom_sf"/>
</dbReference>
<dbReference type="EC" id="6.2.1.34" evidence="2"/>
<dbReference type="Gene3D" id="3.40.50.720">
    <property type="entry name" value="NAD(P)-binding Rossmann-like Domain"/>
    <property type="match status" value="1"/>
</dbReference>
<dbReference type="RefSeq" id="WP_013397170.1">
    <property type="nucleotide sequence ID" value="NZ_CADIKR010000008.1"/>
</dbReference>
<dbReference type="Pfam" id="PF13549">
    <property type="entry name" value="ATP-grasp_5"/>
    <property type="match status" value="1"/>
</dbReference>
<dbReference type="InterPro" id="IPR032875">
    <property type="entry name" value="Succ_CoA_lig_flav_dom"/>
</dbReference>
<evidence type="ECO:0000313" key="3">
    <source>
        <dbReference type="Proteomes" id="UP000507140"/>
    </source>
</evidence>
<dbReference type="Gene3D" id="3.30.470.20">
    <property type="entry name" value="ATP-grasp fold, B domain"/>
    <property type="match status" value="1"/>
</dbReference>
<dbReference type="EMBL" id="CADIKR010000008">
    <property type="protein sequence ID" value="CAB3910958.1"/>
    <property type="molecule type" value="Genomic_DNA"/>
</dbReference>
<comment type="caution">
    <text evidence="2">The sequence shown here is derived from an EMBL/GenBank/DDBJ whole genome shotgun (WGS) entry which is preliminary data.</text>
</comment>
<dbReference type="SUPFAM" id="SSF56059">
    <property type="entry name" value="Glutathione synthetase ATP-binding domain-like"/>
    <property type="match status" value="1"/>
</dbReference>
<dbReference type="SMART" id="SM00881">
    <property type="entry name" value="CoA_binding"/>
    <property type="match status" value="1"/>
</dbReference>
<accession>A0ABM8LKC3</accession>
<keyword evidence="3" id="KW-1185">Reference proteome</keyword>
<keyword evidence="2" id="KW-0436">Ligase</keyword>
<name>A0ABM8LKC3_9BURK</name>
<dbReference type="Pfam" id="PF13607">
    <property type="entry name" value="Succ_CoA_lig"/>
    <property type="match status" value="1"/>
</dbReference>
<reference evidence="2 3" key="1">
    <citation type="submission" date="2020-04" db="EMBL/GenBank/DDBJ databases">
        <authorList>
            <person name="De Canck E."/>
        </authorList>
    </citation>
    <scope>NUCLEOTIDE SEQUENCE [LARGE SCALE GENOMIC DNA]</scope>
    <source>
        <strain evidence="2 3">LMG 3415</strain>
    </source>
</reference>
<dbReference type="InterPro" id="IPR013815">
    <property type="entry name" value="ATP_grasp_subdomain_1"/>
</dbReference>